<accession>A0A9D3VCM1</accession>
<dbReference type="EMBL" id="JAIQCV010000007">
    <property type="protein sequence ID" value="KAH1080356.1"/>
    <property type="molecule type" value="Genomic_DNA"/>
</dbReference>
<organism evidence="1 2">
    <name type="scientific">Gossypium stocksii</name>
    <dbReference type="NCBI Taxonomy" id="47602"/>
    <lineage>
        <taxon>Eukaryota</taxon>
        <taxon>Viridiplantae</taxon>
        <taxon>Streptophyta</taxon>
        <taxon>Embryophyta</taxon>
        <taxon>Tracheophyta</taxon>
        <taxon>Spermatophyta</taxon>
        <taxon>Magnoliopsida</taxon>
        <taxon>eudicotyledons</taxon>
        <taxon>Gunneridae</taxon>
        <taxon>Pentapetalae</taxon>
        <taxon>rosids</taxon>
        <taxon>malvids</taxon>
        <taxon>Malvales</taxon>
        <taxon>Malvaceae</taxon>
        <taxon>Malvoideae</taxon>
        <taxon>Gossypium</taxon>
    </lineage>
</organism>
<dbReference type="OrthoDB" id="981881at2759"/>
<comment type="caution">
    <text evidence="1">The sequence shown here is derived from an EMBL/GenBank/DDBJ whole genome shotgun (WGS) entry which is preliminary data.</text>
</comment>
<reference evidence="1 2" key="1">
    <citation type="journal article" date="2021" name="Plant Biotechnol. J.">
        <title>Multi-omics assisted identification of the key and species-specific regulatory components of drought-tolerant mechanisms in Gossypium stocksii.</title>
        <authorList>
            <person name="Yu D."/>
            <person name="Ke L."/>
            <person name="Zhang D."/>
            <person name="Wu Y."/>
            <person name="Sun Y."/>
            <person name="Mei J."/>
            <person name="Sun J."/>
            <person name="Sun Y."/>
        </authorList>
    </citation>
    <scope>NUCLEOTIDE SEQUENCE [LARGE SCALE GENOMIC DNA]</scope>
    <source>
        <strain evidence="2">cv. E1</strain>
        <tissue evidence="1">Leaf</tissue>
    </source>
</reference>
<dbReference type="Proteomes" id="UP000828251">
    <property type="component" value="Unassembled WGS sequence"/>
</dbReference>
<gene>
    <name evidence="1" type="ORF">J1N35_020117</name>
</gene>
<keyword evidence="2" id="KW-1185">Reference proteome</keyword>
<sequence>MIIICNPKFIFIFFTIIFSTINLSSCRRYTLKTINPEEPTTMAAELSTTWFHFPAAKSPQPSVAEKSSRPIYDVSYRTVPDLEYVKFPQP</sequence>
<evidence type="ECO:0000313" key="2">
    <source>
        <dbReference type="Proteomes" id="UP000828251"/>
    </source>
</evidence>
<evidence type="ECO:0000313" key="1">
    <source>
        <dbReference type="EMBL" id="KAH1080356.1"/>
    </source>
</evidence>
<protein>
    <submittedName>
        <fullName evidence="1">Uncharacterized protein</fullName>
    </submittedName>
</protein>
<dbReference type="AlphaFoldDB" id="A0A9D3VCM1"/>
<name>A0A9D3VCM1_9ROSI</name>
<proteinExistence type="predicted"/>